<evidence type="ECO:0000256" key="5">
    <source>
        <dbReference type="ARBA" id="ARBA00023242"/>
    </source>
</evidence>
<keyword evidence="4" id="KW-0804">Transcription</keyword>
<accession>A0ABM1G8Q6</accession>
<gene>
    <name evidence="8" type="primary">LOC107012253</name>
</gene>
<evidence type="ECO:0000256" key="2">
    <source>
        <dbReference type="ARBA" id="ARBA00023015"/>
    </source>
</evidence>
<dbReference type="SUPFAM" id="SSF101941">
    <property type="entry name" value="NAC domain"/>
    <property type="match status" value="1"/>
</dbReference>
<evidence type="ECO:0000256" key="4">
    <source>
        <dbReference type="ARBA" id="ARBA00023163"/>
    </source>
</evidence>
<dbReference type="PROSITE" id="PS51005">
    <property type="entry name" value="NAC"/>
    <property type="match status" value="1"/>
</dbReference>
<dbReference type="InterPro" id="IPR003441">
    <property type="entry name" value="NAC-dom"/>
</dbReference>
<evidence type="ECO:0000256" key="1">
    <source>
        <dbReference type="ARBA" id="ARBA00004123"/>
    </source>
</evidence>
<name>A0ABM1G8Q6_SOLPN</name>
<evidence type="ECO:0000313" key="7">
    <source>
        <dbReference type="Proteomes" id="UP000694930"/>
    </source>
</evidence>
<feature type="domain" description="NAC" evidence="6">
    <location>
        <begin position="3"/>
        <end position="154"/>
    </location>
</feature>
<keyword evidence="3" id="KW-0238">DNA-binding</keyword>
<reference evidence="8" key="2">
    <citation type="submission" date="2025-08" db="UniProtKB">
        <authorList>
            <consortium name="RefSeq"/>
        </authorList>
    </citation>
    <scope>IDENTIFICATION</scope>
</reference>
<keyword evidence="7" id="KW-1185">Reference proteome</keyword>
<dbReference type="InterPro" id="IPR036093">
    <property type="entry name" value="NAC_dom_sf"/>
</dbReference>
<dbReference type="Proteomes" id="UP000694930">
    <property type="component" value="Chromosome 3"/>
</dbReference>
<evidence type="ECO:0000259" key="6">
    <source>
        <dbReference type="PROSITE" id="PS51005"/>
    </source>
</evidence>
<dbReference type="PANTHER" id="PTHR31989">
    <property type="entry name" value="NAC DOMAIN-CONTAINING PROTEIN 82-RELATED"/>
    <property type="match status" value="1"/>
</dbReference>
<evidence type="ECO:0000313" key="8">
    <source>
        <dbReference type="RefSeq" id="XP_015067530.1"/>
    </source>
</evidence>
<dbReference type="RefSeq" id="XP_015067530.1">
    <property type="nucleotide sequence ID" value="XM_015212044.2"/>
</dbReference>
<reference evidence="7" key="1">
    <citation type="journal article" date="2014" name="Nat. Genet.">
        <title>The genome of the stress-tolerant wild tomato species Solanum pennellii.</title>
        <authorList>
            <person name="Bolger A."/>
            <person name="Scossa F."/>
            <person name="Bolger M.E."/>
            <person name="Lanz C."/>
            <person name="Maumus F."/>
            <person name="Tohge T."/>
            <person name="Quesneville H."/>
            <person name="Alseekh S."/>
            <person name="Sorensen I."/>
            <person name="Lichtenstein G."/>
            <person name="Fich E.A."/>
            <person name="Conte M."/>
            <person name="Keller H."/>
            <person name="Schneeberger K."/>
            <person name="Schwacke R."/>
            <person name="Ofner I."/>
            <person name="Vrebalov J."/>
            <person name="Xu Y."/>
            <person name="Osorio S."/>
            <person name="Aflitos S.A."/>
            <person name="Schijlen E."/>
            <person name="Jimenez-Gomez J.M."/>
            <person name="Ryngajllo M."/>
            <person name="Kimura S."/>
            <person name="Kumar R."/>
            <person name="Koenig D."/>
            <person name="Headland L.R."/>
            <person name="Maloof J.N."/>
            <person name="Sinha N."/>
            <person name="van Ham R.C."/>
            <person name="Lankhorst R.K."/>
            <person name="Mao L."/>
            <person name="Vogel A."/>
            <person name="Arsova B."/>
            <person name="Panstruga R."/>
            <person name="Fei Z."/>
            <person name="Rose J.K."/>
            <person name="Zamir D."/>
            <person name="Carrari F."/>
            <person name="Giovannoni J.J."/>
            <person name="Weigel D."/>
            <person name="Usadel B."/>
            <person name="Fernie A.R."/>
        </authorList>
    </citation>
    <scope>NUCLEOTIDE SEQUENCE [LARGE SCALE GENOMIC DNA]</scope>
    <source>
        <strain evidence="7">cv. LA0716</strain>
    </source>
</reference>
<keyword evidence="2" id="KW-0805">Transcription regulation</keyword>
<organism evidence="7 8">
    <name type="scientific">Solanum pennellii</name>
    <name type="common">Tomato</name>
    <name type="synonym">Lycopersicon pennellii</name>
    <dbReference type="NCBI Taxonomy" id="28526"/>
    <lineage>
        <taxon>Eukaryota</taxon>
        <taxon>Viridiplantae</taxon>
        <taxon>Streptophyta</taxon>
        <taxon>Embryophyta</taxon>
        <taxon>Tracheophyta</taxon>
        <taxon>Spermatophyta</taxon>
        <taxon>Magnoliopsida</taxon>
        <taxon>eudicotyledons</taxon>
        <taxon>Gunneridae</taxon>
        <taxon>Pentapetalae</taxon>
        <taxon>asterids</taxon>
        <taxon>lamiids</taxon>
        <taxon>Solanales</taxon>
        <taxon>Solanaceae</taxon>
        <taxon>Solanoideae</taxon>
        <taxon>Solaneae</taxon>
        <taxon>Solanum</taxon>
        <taxon>Solanum subgen. Lycopersicon</taxon>
    </lineage>
</organism>
<dbReference type="Gene3D" id="2.170.150.80">
    <property type="entry name" value="NAC domain"/>
    <property type="match status" value="1"/>
</dbReference>
<keyword evidence="5" id="KW-0539">Nucleus</keyword>
<dbReference type="GeneID" id="107012253"/>
<comment type="subcellular location">
    <subcellularLocation>
        <location evidence="1">Nucleus</location>
    </subcellularLocation>
</comment>
<sequence>MSKQMGIRFHPTDTELINNLNRFFKGELCLNQQSPIQFADIYGDQPPWEIFEANSCEEKFRYFITPLKKRKIKDKRFCRTCAKGTWKGQTAEDLIRRNGMGPVVGFKRNFRFETSMCGQNKTWLMIEYRVADNFFKENNHIVKKDFVVCRIKKKKNVYHHVMDAEDGDAVGIIDPMLLLEPNHNNGYSTTELDQVTVCEATTSEYDVQNSSTMENRQTTLEIEECDRVDDIISEEDMFRMLEDILDVDIPDRVDDIRSAEDMYRMFEDIVVDIPDDWLEHSLV</sequence>
<dbReference type="Pfam" id="PF02365">
    <property type="entry name" value="NAM"/>
    <property type="match status" value="1"/>
</dbReference>
<proteinExistence type="predicted"/>
<protein>
    <submittedName>
        <fullName evidence="8">NAC domain containing protein 52-like</fullName>
    </submittedName>
</protein>
<evidence type="ECO:0000256" key="3">
    <source>
        <dbReference type="ARBA" id="ARBA00023125"/>
    </source>
</evidence>